<sequence length="104" mass="11882">MTVYLLWHIGHQNEAGDDGTTLHVDGQTVYVDEQDGDDVKLLGVYSTPEKARERMHRARLLPGFADEPDCFVIDEHAVDEDEWTEGFERIHRDVQCRDRTGSPA</sequence>
<evidence type="ECO:0000313" key="3">
    <source>
        <dbReference type="Proteomes" id="UP000621386"/>
    </source>
</evidence>
<gene>
    <name evidence="2" type="ORF">JK361_30410</name>
</gene>
<dbReference type="RefSeq" id="WP_201824248.1">
    <property type="nucleotide sequence ID" value="NZ_JAERRH010000015.1"/>
</dbReference>
<reference evidence="2 3" key="1">
    <citation type="submission" date="2021-01" db="EMBL/GenBank/DDBJ databases">
        <title>WGS of actinomycetes isolated from Thailand.</title>
        <authorList>
            <person name="Thawai C."/>
        </authorList>
    </citation>
    <scope>NUCLEOTIDE SEQUENCE [LARGE SCALE GENOMIC DNA]</scope>
    <source>
        <strain evidence="2 3">CH5-8</strain>
    </source>
</reference>
<dbReference type="InterPro" id="IPR055760">
    <property type="entry name" value="DUF7336"/>
</dbReference>
<organism evidence="2 3">
    <name type="scientific">Streptomyces musisoli</name>
    <dbReference type="NCBI Taxonomy" id="2802280"/>
    <lineage>
        <taxon>Bacteria</taxon>
        <taxon>Bacillati</taxon>
        <taxon>Actinomycetota</taxon>
        <taxon>Actinomycetes</taxon>
        <taxon>Kitasatosporales</taxon>
        <taxon>Streptomycetaceae</taxon>
        <taxon>Streptomyces</taxon>
    </lineage>
</organism>
<keyword evidence="3" id="KW-1185">Reference proteome</keyword>
<evidence type="ECO:0000259" key="1">
    <source>
        <dbReference type="Pfam" id="PF24024"/>
    </source>
</evidence>
<comment type="caution">
    <text evidence="2">The sequence shown here is derived from an EMBL/GenBank/DDBJ whole genome shotgun (WGS) entry which is preliminary data.</text>
</comment>
<evidence type="ECO:0000313" key="2">
    <source>
        <dbReference type="EMBL" id="MBL1108847.1"/>
    </source>
</evidence>
<dbReference type="Proteomes" id="UP000621386">
    <property type="component" value="Unassembled WGS sequence"/>
</dbReference>
<proteinExistence type="predicted"/>
<accession>A0ABS1P9X1</accession>
<dbReference type="EMBL" id="JAERRH010000015">
    <property type="protein sequence ID" value="MBL1108847.1"/>
    <property type="molecule type" value="Genomic_DNA"/>
</dbReference>
<name>A0ABS1P9X1_9ACTN</name>
<protein>
    <recommendedName>
        <fullName evidence="1">DUF7336 domain-containing protein</fullName>
    </recommendedName>
</protein>
<dbReference type="Pfam" id="PF24024">
    <property type="entry name" value="DUF7336"/>
    <property type="match status" value="1"/>
</dbReference>
<feature type="domain" description="DUF7336" evidence="1">
    <location>
        <begin position="30"/>
        <end position="87"/>
    </location>
</feature>